<evidence type="ECO:0000313" key="1">
    <source>
        <dbReference type="EMBL" id="OMJ30116.1"/>
    </source>
</evidence>
<protein>
    <submittedName>
        <fullName evidence="1">Uncharacterized protein</fullName>
    </submittedName>
</protein>
<feature type="non-terminal residue" evidence="1">
    <location>
        <position position="42"/>
    </location>
</feature>
<comment type="caution">
    <text evidence="1">The sequence shown here is derived from an EMBL/GenBank/DDBJ whole genome shotgun (WGS) entry which is preliminary data.</text>
</comment>
<evidence type="ECO:0000313" key="2">
    <source>
        <dbReference type="Proteomes" id="UP000187429"/>
    </source>
</evidence>
<dbReference type="Proteomes" id="UP000187429">
    <property type="component" value="Unassembled WGS sequence"/>
</dbReference>
<accession>A0A1R1YTJ2</accession>
<dbReference type="EMBL" id="LSSM01000078">
    <property type="protein sequence ID" value="OMJ30116.1"/>
    <property type="molecule type" value="Genomic_DNA"/>
</dbReference>
<dbReference type="AlphaFoldDB" id="A0A1R1YTJ2"/>
<name>A0A1R1YTJ2_9FUNG</name>
<sequence>MHLDTASSLYQHYRKFVSTLPQLTRIGLIDVYTLPYSCHKPA</sequence>
<proteinExistence type="predicted"/>
<keyword evidence="2" id="KW-1185">Reference proteome</keyword>
<gene>
    <name evidence="1" type="ORF">AYI69_g350</name>
</gene>
<reference evidence="2" key="1">
    <citation type="submission" date="2017-01" db="EMBL/GenBank/DDBJ databases">
        <authorList>
            <person name="Wang Y."/>
            <person name="White M."/>
            <person name="Kvist S."/>
            <person name="Moncalvo J.-M."/>
        </authorList>
    </citation>
    <scope>NUCLEOTIDE SEQUENCE [LARGE SCALE GENOMIC DNA]</scope>
    <source>
        <strain evidence="2">ID-206-W2</strain>
    </source>
</reference>
<organism evidence="1 2">
    <name type="scientific">Smittium culicis</name>
    <dbReference type="NCBI Taxonomy" id="133412"/>
    <lineage>
        <taxon>Eukaryota</taxon>
        <taxon>Fungi</taxon>
        <taxon>Fungi incertae sedis</taxon>
        <taxon>Zoopagomycota</taxon>
        <taxon>Kickxellomycotina</taxon>
        <taxon>Harpellomycetes</taxon>
        <taxon>Harpellales</taxon>
        <taxon>Legeriomycetaceae</taxon>
        <taxon>Smittium</taxon>
    </lineage>
</organism>